<dbReference type="OrthoDB" id="1577640at2759"/>
<proteinExistence type="predicted"/>
<evidence type="ECO:0000313" key="5">
    <source>
        <dbReference type="Proteomes" id="UP001152049"/>
    </source>
</evidence>
<evidence type="ECO:0000259" key="3">
    <source>
        <dbReference type="Pfam" id="PF24883"/>
    </source>
</evidence>
<name>A0A9W8VL96_9HYPO</name>
<dbReference type="InterPro" id="IPR027417">
    <property type="entry name" value="P-loop_NTPase"/>
</dbReference>
<dbReference type="Proteomes" id="UP001152049">
    <property type="component" value="Unassembled WGS sequence"/>
</dbReference>
<evidence type="ECO:0000256" key="1">
    <source>
        <dbReference type="ARBA" id="ARBA00022737"/>
    </source>
</evidence>
<comment type="caution">
    <text evidence="4">The sequence shown here is derived from an EMBL/GenBank/DDBJ whole genome shotgun (WGS) entry which is preliminary data.</text>
</comment>
<dbReference type="PANTHER" id="PTHR10039">
    <property type="entry name" value="AMELOGENIN"/>
    <property type="match status" value="1"/>
</dbReference>
<organism evidence="4 5">
    <name type="scientific">Fusarium torreyae</name>
    <dbReference type="NCBI Taxonomy" id="1237075"/>
    <lineage>
        <taxon>Eukaryota</taxon>
        <taxon>Fungi</taxon>
        <taxon>Dikarya</taxon>
        <taxon>Ascomycota</taxon>
        <taxon>Pezizomycotina</taxon>
        <taxon>Sordariomycetes</taxon>
        <taxon>Hypocreomycetidae</taxon>
        <taxon>Hypocreales</taxon>
        <taxon>Nectriaceae</taxon>
        <taxon>Fusarium</taxon>
    </lineage>
</organism>
<dbReference type="Gene3D" id="1.25.40.20">
    <property type="entry name" value="Ankyrin repeat-containing domain"/>
    <property type="match status" value="1"/>
</dbReference>
<feature type="domain" description="GPI inositol-deacylase winged helix" evidence="2">
    <location>
        <begin position="456"/>
        <end position="537"/>
    </location>
</feature>
<dbReference type="SUPFAM" id="SSF48403">
    <property type="entry name" value="Ankyrin repeat"/>
    <property type="match status" value="1"/>
</dbReference>
<dbReference type="SUPFAM" id="SSF52540">
    <property type="entry name" value="P-loop containing nucleoside triphosphate hydrolases"/>
    <property type="match status" value="1"/>
</dbReference>
<dbReference type="InterPro" id="IPR054471">
    <property type="entry name" value="GPIID_WHD"/>
</dbReference>
<protein>
    <recommendedName>
        <fullName evidence="6">NACHT domain-containing protein</fullName>
    </recommendedName>
</protein>
<feature type="domain" description="Nephrocystin 3-like N-terminal" evidence="3">
    <location>
        <begin position="182"/>
        <end position="344"/>
    </location>
</feature>
<dbReference type="EMBL" id="JAOQAZ010000004">
    <property type="protein sequence ID" value="KAJ4267560.1"/>
    <property type="molecule type" value="Genomic_DNA"/>
</dbReference>
<dbReference type="Pfam" id="PF24883">
    <property type="entry name" value="NPHP3_N"/>
    <property type="match status" value="1"/>
</dbReference>
<evidence type="ECO:0000259" key="2">
    <source>
        <dbReference type="Pfam" id="PF22939"/>
    </source>
</evidence>
<evidence type="ECO:0000313" key="4">
    <source>
        <dbReference type="EMBL" id="KAJ4267560.1"/>
    </source>
</evidence>
<keyword evidence="5" id="KW-1185">Reference proteome</keyword>
<dbReference type="Pfam" id="PF22939">
    <property type="entry name" value="WHD_GPIID"/>
    <property type="match status" value="1"/>
</dbReference>
<keyword evidence="1" id="KW-0677">Repeat</keyword>
<reference evidence="4" key="1">
    <citation type="submission" date="2022-09" db="EMBL/GenBank/DDBJ databases">
        <title>Fusarium specimens isolated from Avocado Roots.</title>
        <authorList>
            <person name="Stajich J."/>
            <person name="Roper C."/>
            <person name="Heimlech-Rivalta G."/>
        </authorList>
    </citation>
    <scope>NUCLEOTIDE SEQUENCE</scope>
    <source>
        <strain evidence="4">CF00136</strain>
    </source>
</reference>
<dbReference type="InterPro" id="IPR036770">
    <property type="entry name" value="Ankyrin_rpt-contain_sf"/>
</dbReference>
<dbReference type="PANTHER" id="PTHR10039:SF15">
    <property type="entry name" value="NACHT DOMAIN-CONTAINING PROTEIN"/>
    <property type="match status" value="1"/>
</dbReference>
<evidence type="ECO:0008006" key="6">
    <source>
        <dbReference type="Google" id="ProtNLM"/>
    </source>
</evidence>
<sequence>MEALGVVSSIITVLQLTTAVVNYLAGVKNSSKDQKQCATEAANLLALLTRLKFRIEEAKSSDPWFISVRALAVDNGPLSQYKAAIERLVSQITNKGKASKIGAALSWPLNKAEVADILASIERLKSFISLALEMDHFKLSEAIKDETGLIPNVAQNVDVIRRNQDEQQIREIANWLSSRREGTGEWFLKSPEFVNWLEGSTTTLFCPGRAGAGKTIISSLVIQHLQDSIYTRRHSLAFLFCDYNSQEKQRALDLLLAILKQLVSGLSSIPKALTALYEKHQRGKSKPHSLGDLTKAIEGVAECYDTVYIVIDALDECSDTDRDDLVSHLRLLQGLNIKLMVTSRRIGTIEEEFEAFENSGELEIVADAEDIKRFVHGELPRLARCVSRDENLKNLVASTIAEAADGMFILVRLQFELLVGEPTATKIKSTLQALPKGSKKLFKAYVKTIARLENQSSGHTHLARTVLAWTVNAKRSLTVRELQHTLATEIGDLDSYQDNVTDMSYILLACVGLIMVETESQVMRLVHYTAYEYLNENWASSVSDSQRDMAERCITYLLFKSFSSETCLDRDKYHERLGNYVFRGYAAQNWGYHAYASFMQKEDLVMMFLNSHANVSAAAEIMSGLVDYSYGSYTYFGSLNVTGMHLAAHFGLKETMIALRAASHYLHPQDSNEQTPLLYAVANVQEETVGWSLDATDSDLRLAKAQDSFRQTFLCCVAARGQYTIAKLLLERDSPSLMT</sequence>
<dbReference type="InterPro" id="IPR056884">
    <property type="entry name" value="NPHP3-like_N"/>
</dbReference>
<dbReference type="AlphaFoldDB" id="A0A9W8VL96"/>
<dbReference type="Gene3D" id="3.40.50.300">
    <property type="entry name" value="P-loop containing nucleotide triphosphate hydrolases"/>
    <property type="match status" value="1"/>
</dbReference>
<accession>A0A9W8VL96</accession>
<gene>
    <name evidence="4" type="ORF">NW762_003668</name>
</gene>